<dbReference type="OrthoDB" id="998050at2"/>
<dbReference type="PANTHER" id="PTHR30097:SF16">
    <property type="entry name" value="CATION EFFLUX SYSTEM (CZCB-LIKE)"/>
    <property type="match status" value="1"/>
</dbReference>
<evidence type="ECO:0000313" key="7">
    <source>
        <dbReference type="Proteomes" id="UP000183200"/>
    </source>
</evidence>
<dbReference type="Gene3D" id="1.10.287.470">
    <property type="entry name" value="Helix hairpin bin"/>
    <property type="match status" value="1"/>
</dbReference>
<dbReference type="InterPro" id="IPR006143">
    <property type="entry name" value="RND_pump_MFP"/>
</dbReference>
<keyword evidence="2" id="KW-0813">Transport</keyword>
<dbReference type="RefSeq" id="WP_074604039.1">
    <property type="nucleotide sequence ID" value="NZ_FNGY01000001.1"/>
</dbReference>
<evidence type="ECO:0000313" key="6">
    <source>
        <dbReference type="EMBL" id="SDL33193.1"/>
    </source>
</evidence>
<dbReference type="PROSITE" id="PS51257">
    <property type="entry name" value="PROKAR_LIPOPROTEIN"/>
    <property type="match status" value="1"/>
</dbReference>
<comment type="similarity">
    <text evidence="1">Belongs to the membrane fusion protein (MFP) (TC 8.A.1) family.</text>
</comment>
<dbReference type="Gene3D" id="2.40.30.170">
    <property type="match status" value="1"/>
</dbReference>
<evidence type="ECO:0000256" key="3">
    <source>
        <dbReference type="SAM" id="Coils"/>
    </source>
</evidence>
<dbReference type="PANTHER" id="PTHR30097">
    <property type="entry name" value="CATION EFFLUX SYSTEM PROTEIN CUSB"/>
    <property type="match status" value="1"/>
</dbReference>
<name>A0A1G9J7J2_9SPHI</name>
<dbReference type="GO" id="GO:0016020">
    <property type="term" value="C:membrane"/>
    <property type="evidence" value="ECO:0007669"/>
    <property type="project" value="InterPro"/>
</dbReference>
<feature type="coiled-coil region" evidence="3">
    <location>
        <begin position="122"/>
        <end position="169"/>
    </location>
</feature>
<dbReference type="GO" id="GO:0022857">
    <property type="term" value="F:transmembrane transporter activity"/>
    <property type="evidence" value="ECO:0007669"/>
    <property type="project" value="InterPro"/>
</dbReference>
<reference evidence="7" key="1">
    <citation type="submission" date="2016-10" db="EMBL/GenBank/DDBJ databases">
        <authorList>
            <person name="Varghese N."/>
            <person name="Submissions S."/>
        </authorList>
    </citation>
    <scope>NUCLEOTIDE SEQUENCE [LARGE SCALE GENOMIC DNA]</scope>
    <source>
        <strain evidence="7">DSM 19110</strain>
    </source>
</reference>
<dbReference type="AlphaFoldDB" id="A0A1G9J7J2"/>
<sequence length="368" mass="41075">MKQILLTGSFVLLMASCAKKKEKEQAANYQLAGDTVIISVNSNLQHKLKLDTVAETAYRMTLSSAGTVKAIPNFFADIAAPFSGRVVKVFLKLGMKVEPGTPLFEMVSAEFIETQKNYFAAKSELKRALLNLKRQRDLKKNEVGSVKDLEEAETSYELILKEYENVRAALRIYQTDPDKLVLGQPLIIRSPIKGEVIQNDLVTGHYLKSDEPPHAKIAELNKVWIAGQVKEKDIRFIHQGDETTIAVAAYPGRKIKGKVYRVEDLIDEETRSVKVLIECENKDYALKPGMYVMVSFKDSPQNTAGVPVKSVFQMNDNSFVFLQTAPGKFVRRKVETAAVDQGEMMITSGLKQGETIVTEGGFYLLEAK</sequence>
<evidence type="ECO:0000259" key="4">
    <source>
        <dbReference type="Pfam" id="PF25954"/>
    </source>
</evidence>
<evidence type="ECO:0000256" key="1">
    <source>
        <dbReference type="ARBA" id="ARBA00009477"/>
    </source>
</evidence>
<evidence type="ECO:0000259" key="5">
    <source>
        <dbReference type="Pfam" id="PF25975"/>
    </source>
</evidence>
<dbReference type="EMBL" id="FNGY01000001">
    <property type="protein sequence ID" value="SDL33193.1"/>
    <property type="molecule type" value="Genomic_DNA"/>
</dbReference>
<feature type="domain" description="CzcB-like C-terminal circularly permuted SH3-like" evidence="5">
    <location>
        <begin position="306"/>
        <end position="364"/>
    </location>
</feature>
<dbReference type="NCBIfam" id="TIGR01730">
    <property type="entry name" value="RND_mfp"/>
    <property type="match status" value="1"/>
</dbReference>
<dbReference type="STRING" id="430522.BFS30_27115"/>
<keyword evidence="7" id="KW-1185">Reference proteome</keyword>
<dbReference type="Gene3D" id="2.40.420.20">
    <property type="match status" value="1"/>
</dbReference>
<dbReference type="InterPro" id="IPR051909">
    <property type="entry name" value="MFP_Cation_Efflux"/>
</dbReference>
<dbReference type="FunFam" id="2.40.30.170:FF:000010">
    <property type="entry name" value="Efflux RND transporter periplasmic adaptor subunit"/>
    <property type="match status" value="1"/>
</dbReference>
<dbReference type="Pfam" id="PF25975">
    <property type="entry name" value="CzcB_C"/>
    <property type="match status" value="1"/>
</dbReference>
<dbReference type="InterPro" id="IPR058792">
    <property type="entry name" value="Beta-barrel_RND_2"/>
</dbReference>
<evidence type="ECO:0000256" key="2">
    <source>
        <dbReference type="ARBA" id="ARBA00022448"/>
    </source>
</evidence>
<feature type="domain" description="CusB-like beta-barrel" evidence="4">
    <location>
        <begin position="222"/>
        <end position="298"/>
    </location>
</feature>
<protein>
    <submittedName>
        <fullName evidence="6">Membrane fusion protein, cobalt-zinc-cadmium efflux system</fullName>
    </submittedName>
</protein>
<accession>A0A1G9J7J2</accession>
<proteinExistence type="inferred from homology"/>
<gene>
    <name evidence="6" type="ORF">SAMN05421820_101168</name>
</gene>
<keyword evidence="3" id="KW-0175">Coiled coil</keyword>
<organism evidence="6 7">
    <name type="scientific">Pedobacter steynii</name>
    <dbReference type="NCBI Taxonomy" id="430522"/>
    <lineage>
        <taxon>Bacteria</taxon>
        <taxon>Pseudomonadati</taxon>
        <taxon>Bacteroidota</taxon>
        <taxon>Sphingobacteriia</taxon>
        <taxon>Sphingobacteriales</taxon>
        <taxon>Sphingobacteriaceae</taxon>
        <taxon>Pedobacter</taxon>
    </lineage>
</organism>
<dbReference type="SUPFAM" id="SSF111369">
    <property type="entry name" value="HlyD-like secretion proteins"/>
    <property type="match status" value="1"/>
</dbReference>
<dbReference type="Proteomes" id="UP000183200">
    <property type="component" value="Unassembled WGS sequence"/>
</dbReference>
<dbReference type="Pfam" id="PF25954">
    <property type="entry name" value="Beta-barrel_RND_2"/>
    <property type="match status" value="1"/>
</dbReference>
<dbReference type="InterPro" id="IPR058649">
    <property type="entry name" value="CzcB_C"/>
</dbReference>